<dbReference type="Proteomes" id="UP001295794">
    <property type="component" value="Unassembled WGS sequence"/>
</dbReference>
<keyword evidence="2" id="KW-1185">Reference proteome</keyword>
<sequence>ITYTGSNSHEQTTSTYQLVASNHPLISLWGKVSNPIVMACCERVVSEEALYMELLAAKHDNEAPDAGALEGSGDEYAP</sequence>
<comment type="caution">
    <text evidence="1">The sequence shown here is derived from an EMBL/GenBank/DDBJ whole genome shotgun (WGS) entry which is preliminary data.</text>
</comment>
<organism evidence="1 2">
    <name type="scientific">Mycena citricolor</name>
    <dbReference type="NCBI Taxonomy" id="2018698"/>
    <lineage>
        <taxon>Eukaryota</taxon>
        <taxon>Fungi</taxon>
        <taxon>Dikarya</taxon>
        <taxon>Basidiomycota</taxon>
        <taxon>Agaricomycotina</taxon>
        <taxon>Agaricomycetes</taxon>
        <taxon>Agaricomycetidae</taxon>
        <taxon>Agaricales</taxon>
        <taxon>Marasmiineae</taxon>
        <taxon>Mycenaceae</taxon>
        <taxon>Mycena</taxon>
    </lineage>
</organism>
<dbReference type="AlphaFoldDB" id="A0AAD2H801"/>
<protein>
    <submittedName>
        <fullName evidence="1">Uncharacterized protein</fullName>
    </submittedName>
</protein>
<reference evidence="1" key="1">
    <citation type="submission" date="2023-11" db="EMBL/GenBank/DDBJ databases">
        <authorList>
            <person name="De Vega J J."/>
            <person name="De Vega J J."/>
        </authorList>
    </citation>
    <scope>NUCLEOTIDE SEQUENCE</scope>
</reference>
<evidence type="ECO:0000313" key="1">
    <source>
        <dbReference type="EMBL" id="CAK5271056.1"/>
    </source>
</evidence>
<gene>
    <name evidence="1" type="ORF">MYCIT1_LOCUS15944</name>
</gene>
<feature type="non-terminal residue" evidence="1">
    <location>
        <position position="1"/>
    </location>
</feature>
<dbReference type="EMBL" id="CAVNYO010000169">
    <property type="protein sequence ID" value="CAK5271056.1"/>
    <property type="molecule type" value="Genomic_DNA"/>
</dbReference>
<accession>A0AAD2H801</accession>
<proteinExistence type="predicted"/>
<evidence type="ECO:0000313" key="2">
    <source>
        <dbReference type="Proteomes" id="UP001295794"/>
    </source>
</evidence>
<name>A0AAD2H801_9AGAR</name>